<evidence type="ECO:0000256" key="1">
    <source>
        <dbReference type="SAM" id="SignalP"/>
    </source>
</evidence>
<dbReference type="Gene3D" id="2.40.128.270">
    <property type="match status" value="1"/>
</dbReference>
<keyword evidence="4" id="KW-1185">Reference proteome</keyword>
<gene>
    <name evidence="3" type="ORF">ACFQ0E_02430</name>
</gene>
<dbReference type="Proteomes" id="UP001597110">
    <property type="component" value="Unassembled WGS sequence"/>
</dbReference>
<organism evidence="3 4">
    <name type="scientific">Lysobacter brunescens</name>
    <dbReference type="NCBI Taxonomy" id="262323"/>
    <lineage>
        <taxon>Bacteria</taxon>
        <taxon>Pseudomonadati</taxon>
        <taxon>Pseudomonadota</taxon>
        <taxon>Gammaproteobacteria</taxon>
        <taxon>Lysobacterales</taxon>
        <taxon>Lysobacteraceae</taxon>
        <taxon>Lysobacter</taxon>
    </lineage>
</organism>
<dbReference type="PROSITE" id="PS51318">
    <property type="entry name" value="TAT"/>
    <property type="match status" value="1"/>
</dbReference>
<feature type="signal peptide" evidence="1">
    <location>
        <begin position="1"/>
        <end position="24"/>
    </location>
</feature>
<reference evidence="4" key="1">
    <citation type="journal article" date="2019" name="Int. J. Syst. Evol. Microbiol.">
        <title>The Global Catalogue of Microorganisms (GCM) 10K type strain sequencing project: providing services to taxonomists for standard genome sequencing and annotation.</title>
        <authorList>
            <consortium name="The Broad Institute Genomics Platform"/>
            <consortium name="The Broad Institute Genome Sequencing Center for Infectious Disease"/>
            <person name="Wu L."/>
            <person name="Ma J."/>
        </authorList>
    </citation>
    <scope>NUCLEOTIDE SEQUENCE [LARGE SCALE GENOMIC DNA]</scope>
    <source>
        <strain evidence="4">CCUG 55585</strain>
    </source>
</reference>
<dbReference type="InterPro" id="IPR038670">
    <property type="entry name" value="HslJ-like_sf"/>
</dbReference>
<proteinExistence type="predicted"/>
<dbReference type="InterPro" id="IPR006311">
    <property type="entry name" value="TAT_signal"/>
</dbReference>
<accession>A0ABW2YC38</accession>
<sequence>MPSSTSLRAVLSIAALLSASIAIAAPAPGASADAGDKTRSLRVDRNELVNTGGWKLASATGAQADALRAPGVAFEVSFTGKDVRANGGCNDLRGTYEVSGKRMTFQIAIATRMSCEDEKNRADQAFSELMNRSFKAELLEPLPYRLRLTSDDGQVLEFEQLPMKI</sequence>
<keyword evidence="1" id="KW-0732">Signal</keyword>
<dbReference type="PANTHER" id="PTHR35535:SF2">
    <property type="entry name" value="DUF306 DOMAIN-CONTAINING PROTEIN"/>
    <property type="match status" value="1"/>
</dbReference>
<dbReference type="EMBL" id="JBHTIF010000001">
    <property type="protein sequence ID" value="MFD0724448.1"/>
    <property type="molecule type" value="Genomic_DNA"/>
</dbReference>
<evidence type="ECO:0000259" key="2">
    <source>
        <dbReference type="Pfam" id="PF03724"/>
    </source>
</evidence>
<protein>
    <submittedName>
        <fullName evidence="3">META domain-containing protein</fullName>
    </submittedName>
</protein>
<name>A0ABW2YC38_9GAMM</name>
<evidence type="ECO:0000313" key="3">
    <source>
        <dbReference type="EMBL" id="MFD0724448.1"/>
    </source>
</evidence>
<dbReference type="InterPro" id="IPR053147">
    <property type="entry name" value="Hsp_HslJ-like"/>
</dbReference>
<comment type="caution">
    <text evidence="3">The sequence shown here is derived from an EMBL/GenBank/DDBJ whole genome shotgun (WGS) entry which is preliminary data.</text>
</comment>
<dbReference type="Pfam" id="PF03724">
    <property type="entry name" value="META"/>
    <property type="match status" value="1"/>
</dbReference>
<dbReference type="RefSeq" id="WP_386822108.1">
    <property type="nucleotide sequence ID" value="NZ_JBHTIF010000001.1"/>
</dbReference>
<evidence type="ECO:0000313" key="4">
    <source>
        <dbReference type="Proteomes" id="UP001597110"/>
    </source>
</evidence>
<feature type="chain" id="PRO_5046400449" evidence="1">
    <location>
        <begin position="25"/>
        <end position="165"/>
    </location>
</feature>
<dbReference type="PANTHER" id="PTHR35535">
    <property type="entry name" value="HEAT SHOCK PROTEIN HSLJ"/>
    <property type="match status" value="1"/>
</dbReference>
<dbReference type="InterPro" id="IPR005184">
    <property type="entry name" value="DUF306_Meta_HslJ"/>
</dbReference>
<feature type="domain" description="DUF306" evidence="2">
    <location>
        <begin position="50"/>
        <end position="158"/>
    </location>
</feature>